<feature type="region of interest" description="Disordered" evidence="1">
    <location>
        <begin position="98"/>
        <end position="135"/>
    </location>
</feature>
<feature type="compositionally biased region" description="Low complexity" evidence="1">
    <location>
        <begin position="100"/>
        <end position="118"/>
    </location>
</feature>
<name>A0A409Y651_9AGAR</name>
<gene>
    <name evidence="2" type="ORF">CVT24_004016</name>
</gene>
<dbReference type="AlphaFoldDB" id="A0A409Y651"/>
<dbReference type="InParanoid" id="A0A409Y651"/>
<dbReference type="OrthoDB" id="548474at2759"/>
<evidence type="ECO:0000313" key="3">
    <source>
        <dbReference type="Proteomes" id="UP000284842"/>
    </source>
</evidence>
<evidence type="ECO:0000313" key="2">
    <source>
        <dbReference type="EMBL" id="PPQ98525.1"/>
    </source>
</evidence>
<reference evidence="2 3" key="1">
    <citation type="journal article" date="2018" name="Evol. Lett.">
        <title>Horizontal gene cluster transfer increased hallucinogenic mushroom diversity.</title>
        <authorList>
            <person name="Reynolds H.T."/>
            <person name="Vijayakumar V."/>
            <person name="Gluck-Thaler E."/>
            <person name="Korotkin H.B."/>
            <person name="Matheny P.B."/>
            <person name="Slot J.C."/>
        </authorList>
    </citation>
    <scope>NUCLEOTIDE SEQUENCE [LARGE SCALE GENOMIC DNA]</scope>
    <source>
        <strain evidence="2 3">2629</strain>
    </source>
</reference>
<dbReference type="STRING" id="181874.A0A409Y651"/>
<comment type="caution">
    <text evidence="2">The sequence shown here is derived from an EMBL/GenBank/DDBJ whole genome shotgun (WGS) entry which is preliminary data.</text>
</comment>
<dbReference type="Proteomes" id="UP000284842">
    <property type="component" value="Unassembled WGS sequence"/>
</dbReference>
<sequence length="135" mass="14801">MDYKPRYVQPFTLTEAIALDVPVITEEITRLRNSIQRLNDTQSILEKILTQPGGKDPEMSQAFEENKTVIGSQQERITILEQALREKGVVLDGHYSLSTGSKAAGDISSSGSASNTGRSTDEISQPDVEDDGVYL</sequence>
<protein>
    <submittedName>
        <fullName evidence="2">Uncharacterized protein</fullName>
    </submittedName>
</protein>
<accession>A0A409Y651</accession>
<organism evidence="2 3">
    <name type="scientific">Panaeolus cyanescens</name>
    <dbReference type="NCBI Taxonomy" id="181874"/>
    <lineage>
        <taxon>Eukaryota</taxon>
        <taxon>Fungi</taxon>
        <taxon>Dikarya</taxon>
        <taxon>Basidiomycota</taxon>
        <taxon>Agaricomycotina</taxon>
        <taxon>Agaricomycetes</taxon>
        <taxon>Agaricomycetidae</taxon>
        <taxon>Agaricales</taxon>
        <taxon>Agaricineae</taxon>
        <taxon>Galeropsidaceae</taxon>
        <taxon>Panaeolus</taxon>
    </lineage>
</organism>
<dbReference type="EMBL" id="NHTK01001382">
    <property type="protein sequence ID" value="PPQ98525.1"/>
    <property type="molecule type" value="Genomic_DNA"/>
</dbReference>
<keyword evidence="3" id="KW-1185">Reference proteome</keyword>
<evidence type="ECO:0000256" key="1">
    <source>
        <dbReference type="SAM" id="MobiDB-lite"/>
    </source>
</evidence>
<proteinExistence type="predicted"/>